<evidence type="ECO:0000313" key="1">
    <source>
        <dbReference type="EMBL" id="KAJ8667746.1"/>
    </source>
</evidence>
<comment type="caution">
    <text evidence="1">The sequence shown here is derived from an EMBL/GenBank/DDBJ whole genome shotgun (WGS) entry which is preliminary data.</text>
</comment>
<gene>
    <name evidence="1" type="ORF">QAD02_009409</name>
</gene>
<sequence length="675" mass="77361">MLGLSVFHCLVFLSSIAITVSDKKTFQEILESPYIEDIFRLLQLKNLLSDYKNNGGIQEDCGRDLHYLSQSFDERESWASNMLDASSKIPSGIAQGNIIDLGMFDQCVNIKEEHPEAKVYAQHCMYSMNLVGDDNRFPLKPTMSACLPMSCSHNDLTQLIETAINKSDELKKLDISIASSTCTKNDDEFWDNGLVILMSISTVYSSILIICTIIDSIRGIADCKIKSKTLRTLSEFSLIRMGKNILSMDSNEGELAAINGMRFVSTASIVLLHSYFSHYLDIHVNFLATTEMIFSWRTLIIIYFGCSVDTFFILSGFLMTYTFFKKVQKTNKFNVPMHYVHRLIRLTPPAVVALFTCMIVVPKIASGPRWEWVCDMFISGLRTNWMYSLLYLQNFVDVYDFRLLHFWSLCVDMQLYMISPIILIALWKKPKIGLAIMLFLMVACQIFTASMVAVNKYPAFYLNQEWNFTLMKESFAATYPIPQTRATPWLFGIFMAYLVTEGVKPKKWVIPLGWILTLAITIWSAILGSSVLASPNYNAIRDIPLMLMLRLNWSIALCWIIYSSIHDCAGPIRMILTWKYFSPLSKISYSIYLVHALFPILRIGTTRSSSYLNDNKIFPLLLSDLSQAIFAAFFFSIFYEKPVLVLEKMIFSDTNKSSRRKEKDDERSRDLARYQ</sequence>
<dbReference type="EMBL" id="CM056744">
    <property type="protein sequence ID" value="KAJ8667746.1"/>
    <property type="molecule type" value="Genomic_DNA"/>
</dbReference>
<proteinExistence type="predicted"/>
<accession>A0ACC2N9L4</accession>
<name>A0ACC2N9L4_9HYME</name>
<protein>
    <submittedName>
        <fullName evidence="1">Uncharacterized protein</fullName>
    </submittedName>
</protein>
<keyword evidence="2" id="KW-1185">Reference proteome</keyword>
<organism evidence="1 2">
    <name type="scientific">Eretmocerus hayati</name>
    <dbReference type="NCBI Taxonomy" id="131215"/>
    <lineage>
        <taxon>Eukaryota</taxon>
        <taxon>Metazoa</taxon>
        <taxon>Ecdysozoa</taxon>
        <taxon>Arthropoda</taxon>
        <taxon>Hexapoda</taxon>
        <taxon>Insecta</taxon>
        <taxon>Pterygota</taxon>
        <taxon>Neoptera</taxon>
        <taxon>Endopterygota</taxon>
        <taxon>Hymenoptera</taxon>
        <taxon>Apocrita</taxon>
        <taxon>Proctotrupomorpha</taxon>
        <taxon>Chalcidoidea</taxon>
        <taxon>Aphelinidae</taxon>
        <taxon>Aphelininae</taxon>
        <taxon>Eretmocerus</taxon>
    </lineage>
</organism>
<dbReference type="Proteomes" id="UP001239111">
    <property type="component" value="Chromosome 4"/>
</dbReference>
<reference evidence="1" key="1">
    <citation type="submission" date="2023-04" db="EMBL/GenBank/DDBJ databases">
        <title>A chromosome-level genome assembly of the parasitoid wasp Eretmocerus hayati.</title>
        <authorList>
            <person name="Zhong Y."/>
            <person name="Liu S."/>
            <person name="Liu Y."/>
        </authorList>
    </citation>
    <scope>NUCLEOTIDE SEQUENCE</scope>
    <source>
        <strain evidence="1">ZJU_SS_LIU_2023</strain>
    </source>
</reference>
<evidence type="ECO:0000313" key="2">
    <source>
        <dbReference type="Proteomes" id="UP001239111"/>
    </source>
</evidence>